<gene>
    <name evidence="2" type="ORF">PDE_06872</name>
</gene>
<name>S8AZP0_PENO1</name>
<feature type="compositionally biased region" description="Polar residues" evidence="1">
    <location>
        <begin position="14"/>
        <end position="32"/>
    </location>
</feature>
<feature type="region of interest" description="Disordered" evidence="1">
    <location>
        <begin position="1"/>
        <end position="50"/>
    </location>
</feature>
<feature type="region of interest" description="Disordered" evidence="1">
    <location>
        <begin position="116"/>
        <end position="136"/>
    </location>
</feature>
<protein>
    <submittedName>
        <fullName evidence="2">Uncharacterized protein</fullName>
    </submittedName>
</protein>
<proteinExistence type="predicted"/>
<keyword evidence="3" id="KW-1185">Reference proteome</keyword>
<dbReference type="Proteomes" id="UP000019376">
    <property type="component" value="Unassembled WGS sequence"/>
</dbReference>
<accession>S8AZP0</accession>
<evidence type="ECO:0000313" key="3">
    <source>
        <dbReference type="Proteomes" id="UP000019376"/>
    </source>
</evidence>
<reference evidence="2 3" key="1">
    <citation type="journal article" date="2013" name="PLoS ONE">
        <title>Genomic and secretomic analyses reveal unique features of the lignocellulolytic enzyme system of Penicillium decumbens.</title>
        <authorList>
            <person name="Liu G."/>
            <person name="Zhang L."/>
            <person name="Wei X."/>
            <person name="Zou G."/>
            <person name="Qin Y."/>
            <person name="Ma L."/>
            <person name="Li J."/>
            <person name="Zheng H."/>
            <person name="Wang S."/>
            <person name="Wang C."/>
            <person name="Xun L."/>
            <person name="Zhao G.-P."/>
            <person name="Zhou Z."/>
            <person name="Qu Y."/>
        </authorList>
    </citation>
    <scope>NUCLEOTIDE SEQUENCE [LARGE SCALE GENOMIC DNA]</scope>
    <source>
        <strain evidence="3">114-2 / CGMCC 5302</strain>
    </source>
</reference>
<dbReference type="EMBL" id="KB644414">
    <property type="protein sequence ID" value="EPS31913.1"/>
    <property type="molecule type" value="Genomic_DNA"/>
</dbReference>
<evidence type="ECO:0000256" key="1">
    <source>
        <dbReference type="SAM" id="MobiDB-lite"/>
    </source>
</evidence>
<organism evidence="2 3">
    <name type="scientific">Penicillium oxalicum (strain 114-2 / CGMCC 5302)</name>
    <name type="common">Penicillium decumbens</name>
    <dbReference type="NCBI Taxonomy" id="933388"/>
    <lineage>
        <taxon>Eukaryota</taxon>
        <taxon>Fungi</taxon>
        <taxon>Dikarya</taxon>
        <taxon>Ascomycota</taxon>
        <taxon>Pezizomycotina</taxon>
        <taxon>Eurotiomycetes</taxon>
        <taxon>Eurotiomycetidae</taxon>
        <taxon>Eurotiales</taxon>
        <taxon>Aspergillaceae</taxon>
        <taxon>Penicillium</taxon>
    </lineage>
</organism>
<dbReference type="AlphaFoldDB" id="S8AZP0"/>
<evidence type="ECO:0000313" key="2">
    <source>
        <dbReference type="EMBL" id="EPS31913.1"/>
    </source>
</evidence>
<dbReference type="HOGENOM" id="CLU_1713928_0_0_1"/>
<feature type="compositionally biased region" description="Basic and acidic residues" evidence="1">
    <location>
        <begin position="1"/>
        <end position="11"/>
    </location>
</feature>
<sequence length="153" mass="16718">MAQPKRWEGRVSHVFSSSAGSAQIHIPNNLSKDSLPVDPTPPPSTGVDNSLEDSAAVWNHMDGPACTDRKTSEDLIGSREVQKVVDPSALCWCCQPDQDELTQWRDAAHGQTCHFGKPFSDEETRESTGSCFPSGEDKVIVTGSEIASREYKE</sequence>